<dbReference type="SUPFAM" id="SSF56436">
    <property type="entry name" value="C-type lectin-like"/>
    <property type="match status" value="1"/>
</dbReference>
<keyword evidence="4" id="KW-1133">Transmembrane helix</keyword>
<dbReference type="InParanoid" id="A0A3Q0FUB3"/>
<evidence type="ECO:0000313" key="6">
    <source>
        <dbReference type="Proteomes" id="UP000189705"/>
    </source>
</evidence>
<dbReference type="AlphaFoldDB" id="A0A3Q0FUB3"/>
<name>A0A3Q0FUB3_ALLSI</name>
<dbReference type="InterPro" id="IPR016187">
    <property type="entry name" value="CTDL_fold"/>
</dbReference>
<dbReference type="GO" id="GO:0016020">
    <property type="term" value="C:membrane"/>
    <property type="evidence" value="ECO:0007669"/>
    <property type="project" value="UniProtKB-SubCell"/>
</dbReference>
<evidence type="ECO:0000259" key="5">
    <source>
        <dbReference type="PROSITE" id="PS50041"/>
    </source>
</evidence>
<dbReference type="PANTHER" id="PTHR47218">
    <property type="entry name" value="C-TYPE LECTIN DOMAIN FAMILY 7 MEMBER A"/>
    <property type="match status" value="1"/>
</dbReference>
<reference evidence="7" key="1">
    <citation type="submission" date="2025-08" db="UniProtKB">
        <authorList>
            <consortium name="RefSeq"/>
        </authorList>
    </citation>
    <scope>IDENTIFICATION</scope>
</reference>
<gene>
    <name evidence="7" type="primary">LOC112548271</name>
</gene>
<dbReference type="Proteomes" id="UP000189705">
    <property type="component" value="Unplaced"/>
</dbReference>
<dbReference type="RefSeq" id="XP_025049298.1">
    <property type="nucleotide sequence ID" value="XM_025193513.1"/>
</dbReference>
<dbReference type="PROSITE" id="PS50041">
    <property type="entry name" value="C_TYPE_LECTIN_2"/>
    <property type="match status" value="1"/>
</dbReference>
<dbReference type="PANTHER" id="PTHR47218:SF2">
    <property type="entry name" value="C-TYPE LECTIN DOMAIN-CONTAINING PROTEIN"/>
    <property type="match status" value="1"/>
</dbReference>
<keyword evidence="6" id="KW-1185">Reference proteome</keyword>
<evidence type="ECO:0000256" key="4">
    <source>
        <dbReference type="SAM" id="Phobius"/>
    </source>
</evidence>
<accession>A0A3Q0FUB3</accession>
<evidence type="ECO:0000256" key="3">
    <source>
        <dbReference type="SAM" id="MobiDB-lite"/>
    </source>
</evidence>
<feature type="compositionally biased region" description="Polar residues" evidence="3">
    <location>
        <begin position="39"/>
        <end position="48"/>
    </location>
</feature>
<dbReference type="Gene3D" id="3.10.100.10">
    <property type="entry name" value="Mannose-Binding Protein A, subunit A"/>
    <property type="match status" value="1"/>
</dbReference>
<dbReference type="CDD" id="cd03593">
    <property type="entry name" value="CLECT_NK_receptors_like"/>
    <property type="match status" value="1"/>
</dbReference>
<dbReference type="InterPro" id="IPR016186">
    <property type="entry name" value="C-type_lectin-like/link_sf"/>
</dbReference>
<dbReference type="GO" id="GO:0071226">
    <property type="term" value="P:cellular response to molecule of fungal origin"/>
    <property type="evidence" value="ECO:0007669"/>
    <property type="project" value="InterPro"/>
</dbReference>
<keyword evidence="2" id="KW-0430">Lectin</keyword>
<dbReference type="InterPro" id="IPR042808">
    <property type="entry name" value="CLEC7A"/>
</dbReference>
<protein>
    <submittedName>
        <fullName evidence="7">C-type lectin domain family 7 member A-like</fullName>
    </submittedName>
</protein>
<keyword evidence="4" id="KW-0472">Membrane</keyword>
<dbReference type="Pfam" id="PF00059">
    <property type="entry name" value="Lectin_C"/>
    <property type="match status" value="1"/>
</dbReference>
<dbReference type="InterPro" id="IPR033992">
    <property type="entry name" value="NKR-like_CTLD"/>
</dbReference>
<dbReference type="SMART" id="SM00034">
    <property type="entry name" value="CLECT"/>
    <property type="match status" value="1"/>
</dbReference>
<evidence type="ECO:0000313" key="7">
    <source>
        <dbReference type="RefSeq" id="XP_025049298.1"/>
    </source>
</evidence>
<evidence type="ECO:0000256" key="1">
    <source>
        <dbReference type="ARBA" id="ARBA00004167"/>
    </source>
</evidence>
<feature type="region of interest" description="Disordered" evidence="3">
    <location>
        <begin position="39"/>
        <end position="69"/>
    </location>
</feature>
<organism evidence="6 7">
    <name type="scientific">Alligator sinensis</name>
    <name type="common">Chinese alligator</name>
    <dbReference type="NCBI Taxonomy" id="38654"/>
    <lineage>
        <taxon>Eukaryota</taxon>
        <taxon>Metazoa</taxon>
        <taxon>Chordata</taxon>
        <taxon>Craniata</taxon>
        <taxon>Vertebrata</taxon>
        <taxon>Euteleostomi</taxon>
        <taxon>Archelosauria</taxon>
        <taxon>Archosauria</taxon>
        <taxon>Crocodylia</taxon>
        <taxon>Alligatoridae</taxon>
        <taxon>Alligatorinae</taxon>
        <taxon>Alligator</taxon>
    </lineage>
</organism>
<feature type="domain" description="C-type lectin" evidence="5">
    <location>
        <begin position="150"/>
        <end position="273"/>
    </location>
</feature>
<sequence length="282" mass="31889">MTEYVITHSNLKYDQPRRQKPGDQVRREEMRSYCENLLEQQSSTTAQLTERRGARGSPHPRRNNKDPSATPLRWKLATIVLGILCLMLMIAAGVLGYNEVQLGREQDSLVKQVEHLTSELMSCQTPILPVTTMEKPKDTGEKCPGLWTARQDRSYLFSPEKGTWEQCNSSCISQSALLLMIESKEEQGFITARSFEYAEDRGSSAYYYPFWIGLSFDSKKRMWVWTDDSALSSGLFVLSDPSPHNYDGGACAYLQGDKVKPGGCGETRFCICEKKKKAQGKK</sequence>
<keyword evidence="4" id="KW-0812">Transmembrane</keyword>
<evidence type="ECO:0000256" key="2">
    <source>
        <dbReference type="ARBA" id="ARBA00022734"/>
    </source>
</evidence>
<dbReference type="InterPro" id="IPR001304">
    <property type="entry name" value="C-type_lectin-like"/>
</dbReference>
<dbReference type="STRING" id="38654.A0A3Q0FUB3"/>
<dbReference type="GeneID" id="112548271"/>
<dbReference type="GO" id="GO:0001872">
    <property type="term" value="F:(1-&gt;3)-beta-D-glucan binding"/>
    <property type="evidence" value="ECO:0007669"/>
    <property type="project" value="InterPro"/>
</dbReference>
<feature type="transmembrane region" description="Helical" evidence="4">
    <location>
        <begin position="76"/>
        <end position="97"/>
    </location>
</feature>
<comment type="subcellular location">
    <subcellularLocation>
        <location evidence="1">Membrane</location>
        <topology evidence="1">Single-pass membrane protein</topology>
    </subcellularLocation>
</comment>
<proteinExistence type="predicted"/>
<dbReference type="KEGG" id="asn:112548271"/>